<evidence type="ECO:0000313" key="1">
    <source>
        <dbReference type="Ensembl" id="ENSCJPP00005009759.1"/>
    </source>
</evidence>
<organism evidence="1 2">
    <name type="scientific">Coturnix japonica</name>
    <name type="common">Japanese quail</name>
    <name type="synonym">Coturnix coturnix japonica</name>
    <dbReference type="NCBI Taxonomy" id="93934"/>
    <lineage>
        <taxon>Eukaryota</taxon>
        <taxon>Metazoa</taxon>
        <taxon>Chordata</taxon>
        <taxon>Craniata</taxon>
        <taxon>Vertebrata</taxon>
        <taxon>Euteleostomi</taxon>
        <taxon>Archelosauria</taxon>
        <taxon>Archosauria</taxon>
        <taxon>Dinosauria</taxon>
        <taxon>Saurischia</taxon>
        <taxon>Theropoda</taxon>
        <taxon>Coelurosauria</taxon>
        <taxon>Aves</taxon>
        <taxon>Neognathae</taxon>
        <taxon>Galloanserae</taxon>
        <taxon>Galliformes</taxon>
        <taxon>Phasianidae</taxon>
        <taxon>Perdicinae</taxon>
        <taxon>Coturnix</taxon>
    </lineage>
</organism>
<dbReference type="InterPro" id="IPR036179">
    <property type="entry name" value="Ig-like_dom_sf"/>
</dbReference>
<dbReference type="Proteomes" id="UP000694412">
    <property type="component" value="Chromosome 15"/>
</dbReference>
<keyword evidence="2" id="KW-1185">Reference proteome</keyword>
<sequence>MELDVKQENCEGMFEGLLVLLWITVTGALPGDFSLTQLALLSANLGGTIRITCSGINSDYGWYQQKSPGSAPVTAVYYCGVWDRCCLHQGTGRGGWEKMEFIESLTYRALTRQWDKTAEPTGCLVLWLVPAEDTWQCICHCDLC</sequence>
<protein>
    <recommendedName>
        <fullName evidence="3">Immunoglobulin V-set domain-containing protein</fullName>
    </recommendedName>
</protein>
<proteinExistence type="predicted"/>
<dbReference type="InterPro" id="IPR013783">
    <property type="entry name" value="Ig-like_fold"/>
</dbReference>
<reference evidence="1" key="3">
    <citation type="submission" date="2025-09" db="UniProtKB">
        <authorList>
            <consortium name="Ensembl"/>
        </authorList>
    </citation>
    <scope>IDENTIFICATION</scope>
</reference>
<evidence type="ECO:0000313" key="2">
    <source>
        <dbReference type="Proteomes" id="UP000694412"/>
    </source>
</evidence>
<reference evidence="1" key="2">
    <citation type="submission" date="2025-08" db="UniProtKB">
        <authorList>
            <consortium name="Ensembl"/>
        </authorList>
    </citation>
    <scope>IDENTIFICATION</scope>
</reference>
<reference evidence="1" key="1">
    <citation type="submission" date="2015-11" db="EMBL/GenBank/DDBJ databases">
        <authorList>
            <consortium name="International Coturnix japonica Genome Analysis Consortium"/>
            <person name="Warren W."/>
            <person name="Burt D.W."/>
            <person name="Antin P.B."/>
            <person name="Lanford R."/>
            <person name="Gros J."/>
            <person name="Wilson R.K."/>
        </authorList>
    </citation>
    <scope>NUCLEOTIDE SEQUENCE [LARGE SCALE GENOMIC DNA]</scope>
</reference>
<dbReference type="Ensembl" id="ENSCJPT00005014520.1">
    <property type="protein sequence ID" value="ENSCJPP00005009759.1"/>
    <property type="gene ID" value="ENSCJPG00005008545.1"/>
</dbReference>
<accession>A0A8C2TD56</accession>
<dbReference type="SUPFAM" id="SSF48726">
    <property type="entry name" value="Immunoglobulin"/>
    <property type="match status" value="1"/>
</dbReference>
<dbReference type="Gene3D" id="2.60.40.10">
    <property type="entry name" value="Immunoglobulins"/>
    <property type="match status" value="1"/>
</dbReference>
<name>A0A8C2TD56_COTJA</name>
<evidence type="ECO:0008006" key="3">
    <source>
        <dbReference type="Google" id="ProtNLM"/>
    </source>
</evidence>
<dbReference type="AlphaFoldDB" id="A0A8C2TD56"/>